<accession>A0A2K8MPE1</accession>
<keyword evidence="2 6" id="KW-0489">Methyltransferase</keyword>
<dbReference type="InterPro" id="IPR003333">
    <property type="entry name" value="CMAS"/>
</dbReference>
<keyword evidence="3 6" id="KW-0808">Transferase</keyword>
<evidence type="ECO:0000313" key="6">
    <source>
        <dbReference type="EMBL" id="ATY33849.1"/>
    </source>
</evidence>
<dbReference type="OrthoDB" id="9782855at2"/>
<comment type="similarity">
    <text evidence="1">Belongs to the CFA/CMAS family.</text>
</comment>
<dbReference type="Pfam" id="PF02353">
    <property type="entry name" value="CMAS"/>
    <property type="match status" value="1"/>
</dbReference>
<evidence type="ECO:0000313" key="7">
    <source>
        <dbReference type="Proteomes" id="UP000229081"/>
    </source>
</evidence>
<dbReference type="GO" id="GO:0032259">
    <property type="term" value="P:methylation"/>
    <property type="evidence" value="ECO:0007669"/>
    <property type="project" value="UniProtKB-KW"/>
</dbReference>
<dbReference type="EMBL" id="CP024923">
    <property type="protein sequence ID" value="ATY33849.1"/>
    <property type="molecule type" value="Genomic_DNA"/>
</dbReference>
<evidence type="ECO:0000256" key="1">
    <source>
        <dbReference type="ARBA" id="ARBA00010815"/>
    </source>
</evidence>
<dbReference type="PANTHER" id="PTHR43667">
    <property type="entry name" value="CYCLOPROPANE-FATTY-ACYL-PHOSPHOLIPID SYNTHASE"/>
    <property type="match status" value="1"/>
</dbReference>
<dbReference type="InterPro" id="IPR029063">
    <property type="entry name" value="SAM-dependent_MTases_sf"/>
</dbReference>
<dbReference type="PANTHER" id="PTHR43667:SF1">
    <property type="entry name" value="CYCLOPROPANE-FATTY-ACYL-PHOSPHOLIPID SYNTHASE"/>
    <property type="match status" value="1"/>
</dbReference>
<dbReference type="KEGG" id="sphc:CVN68_19365"/>
<name>A0A2K8MPE1_9SPHN</name>
<dbReference type="GO" id="GO:0008168">
    <property type="term" value="F:methyltransferase activity"/>
    <property type="evidence" value="ECO:0007669"/>
    <property type="project" value="UniProtKB-KW"/>
</dbReference>
<dbReference type="PIRSF" id="PIRSF003085">
    <property type="entry name" value="CMAS"/>
    <property type="match status" value="1"/>
</dbReference>
<dbReference type="CDD" id="cd02440">
    <property type="entry name" value="AdoMet_MTases"/>
    <property type="match status" value="1"/>
</dbReference>
<dbReference type="SUPFAM" id="SSF53335">
    <property type="entry name" value="S-adenosyl-L-methionine-dependent methyltransferases"/>
    <property type="match status" value="1"/>
</dbReference>
<dbReference type="RefSeq" id="WP_100283646.1">
    <property type="nucleotide sequence ID" value="NZ_CP024923.1"/>
</dbReference>
<evidence type="ECO:0000256" key="4">
    <source>
        <dbReference type="ARBA" id="ARBA00022691"/>
    </source>
</evidence>
<dbReference type="GO" id="GO:0008610">
    <property type="term" value="P:lipid biosynthetic process"/>
    <property type="evidence" value="ECO:0007669"/>
    <property type="project" value="InterPro"/>
</dbReference>
<dbReference type="AlphaFoldDB" id="A0A2K8MPE1"/>
<keyword evidence="7" id="KW-1185">Reference proteome</keyword>
<organism evidence="6 7">
    <name type="scientific">Sphingomonas psychrotolerans</name>
    <dbReference type="NCBI Taxonomy" id="1327635"/>
    <lineage>
        <taxon>Bacteria</taxon>
        <taxon>Pseudomonadati</taxon>
        <taxon>Pseudomonadota</taxon>
        <taxon>Alphaproteobacteria</taxon>
        <taxon>Sphingomonadales</taxon>
        <taxon>Sphingomonadaceae</taxon>
        <taxon>Sphingomonas</taxon>
    </lineage>
</organism>
<evidence type="ECO:0000256" key="3">
    <source>
        <dbReference type="ARBA" id="ARBA00022679"/>
    </source>
</evidence>
<dbReference type="Proteomes" id="UP000229081">
    <property type="component" value="Chromosome"/>
</dbReference>
<sequence length="420" mass="47058">MALIDTFFARAVKRGELTIFHADGASRSFGASDPAIRPVTIRFAPGAAAAIVRNPSLGAAECFMDGRLTIEQGDILDLLVLMTGNNRWEDATAALEPKPLSRLLNTIKHRIGRYNMARQAKRNVAHHYDLSRRLYDLFLDADRQYSCAYFTDPGNSLEQAQLDKKAHIAAKLAIEPGMRVLDIGCGWGGMALYLHEKTGAEVVGITLSEEQLKVARERAAERGMHGKVRFELIDYRAMTGQFDRIVSVGMFEHVGTPQYRTFFRKVRELLTPEGVMLLHTIGRAGAPGVTDAFTLKYIFPGGYIPALSEIARGYEGLRMFPTDLEVLRLHYAHTLKAWYDRTVAARDEIVALYDERFFRMWTFYLAGSYVGFLNGGLVNYQLQLSRSRTALPITRDYMIETEAALRDSSEEPARMSAQAG</sequence>
<proteinExistence type="inferred from homology"/>
<dbReference type="InterPro" id="IPR050723">
    <property type="entry name" value="CFA/CMAS"/>
</dbReference>
<gene>
    <name evidence="6" type="ORF">CVN68_19365</name>
</gene>
<dbReference type="Gene3D" id="3.40.50.150">
    <property type="entry name" value="Vaccinia Virus protein VP39"/>
    <property type="match status" value="1"/>
</dbReference>
<keyword evidence="5" id="KW-0443">Lipid metabolism</keyword>
<evidence type="ECO:0000256" key="5">
    <source>
        <dbReference type="ARBA" id="ARBA00023098"/>
    </source>
</evidence>
<protein>
    <submittedName>
        <fullName evidence="6">SAM-dependent methyltransferase</fullName>
    </submittedName>
</protein>
<keyword evidence="4" id="KW-0949">S-adenosyl-L-methionine</keyword>
<evidence type="ECO:0000256" key="2">
    <source>
        <dbReference type="ARBA" id="ARBA00022603"/>
    </source>
</evidence>
<reference evidence="6 7" key="1">
    <citation type="submission" date="2017-11" db="EMBL/GenBank/DDBJ databases">
        <title>Complete genome sequence of Sphingomonas sp. Strain Cra20, a psychrotolerant potential plant growth promoting rhizobacteria.</title>
        <authorList>
            <person name="Luo Y."/>
        </authorList>
    </citation>
    <scope>NUCLEOTIDE SEQUENCE [LARGE SCALE GENOMIC DNA]</scope>
    <source>
        <strain evidence="6 7">Cra20</strain>
    </source>
</reference>